<evidence type="ECO:0000256" key="1">
    <source>
        <dbReference type="ARBA" id="ARBA00022741"/>
    </source>
</evidence>
<dbReference type="Pfam" id="PF00004">
    <property type="entry name" value="AAA"/>
    <property type="match status" value="1"/>
</dbReference>
<dbReference type="InterPro" id="IPR050130">
    <property type="entry name" value="ClpA_ClpB"/>
</dbReference>
<dbReference type="GO" id="GO:0005524">
    <property type="term" value="F:ATP binding"/>
    <property type="evidence" value="ECO:0007669"/>
    <property type="project" value="UniProtKB-KW"/>
</dbReference>
<gene>
    <name evidence="5" type="ORF">C5167_024981</name>
</gene>
<dbReference type="InterPro" id="IPR003959">
    <property type="entry name" value="ATPase_AAA_core"/>
</dbReference>
<dbReference type="GO" id="GO:0016887">
    <property type="term" value="F:ATP hydrolysis activity"/>
    <property type="evidence" value="ECO:0007669"/>
    <property type="project" value="InterPro"/>
</dbReference>
<dbReference type="STRING" id="3469.A0A4Y7JT53"/>
<dbReference type="GO" id="GO:0005737">
    <property type="term" value="C:cytoplasm"/>
    <property type="evidence" value="ECO:0007669"/>
    <property type="project" value="TreeGrafter"/>
</dbReference>
<name>A0A4Y7JT53_PAPSO</name>
<feature type="domain" description="AAA+ ATPase" evidence="4">
    <location>
        <begin position="34"/>
        <end position="178"/>
    </location>
</feature>
<dbReference type="CDD" id="cd00009">
    <property type="entry name" value="AAA"/>
    <property type="match status" value="1"/>
</dbReference>
<dbReference type="EMBL" id="CM010719">
    <property type="protein sequence ID" value="RZC63212.1"/>
    <property type="molecule type" value="Genomic_DNA"/>
</dbReference>
<dbReference type="Gramene" id="RZC63212">
    <property type="protein sequence ID" value="RZC63212"/>
    <property type="gene ID" value="C5167_024981"/>
</dbReference>
<evidence type="ECO:0000313" key="6">
    <source>
        <dbReference type="Proteomes" id="UP000316621"/>
    </source>
</evidence>
<dbReference type="SMART" id="SM00382">
    <property type="entry name" value="AAA"/>
    <property type="match status" value="1"/>
</dbReference>
<dbReference type="InterPro" id="IPR041546">
    <property type="entry name" value="ClpA/ClpB_AAA_lid"/>
</dbReference>
<dbReference type="InterPro" id="IPR003593">
    <property type="entry name" value="AAA+_ATPase"/>
</dbReference>
<dbReference type="InterPro" id="IPR018368">
    <property type="entry name" value="ClpA/B_CS1"/>
</dbReference>
<dbReference type="Proteomes" id="UP000316621">
    <property type="component" value="Chromosome 5"/>
</dbReference>
<dbReference type="OMA" id="ADIISVW"/>
<keyword evidence="2" id="KW-0067">ATP-binding</keyword>
<dbReference type="SUPFAM" id="SSF52540">
    <property type="entry name" value="P-loop containing nucleoside triphosphate hydrolases"/>
    <property type="match status" value="2"/>
</dbReference>
<keyword evidence="1" id="KW-0547">Nucleotide-binding</keyword>
<evidence type="ECO:0000256" key="2">
    <source>
        <dbReference type="ARBA" id="ARBA00022840"/>
    </source>
</evidence>
<accession>A0A4Y7JT53</accession>
<dbReference type="PANTHER" id="PTHR11638:SF189">
    <property type="entry name" value="CLP R DOMAIN-CONTAINING PROTEIN"/>
    <property type="match status" value="1"/>
</dbReference>
<keyword evidence="3" id="KW-0143">Chaperone</keyword>
<protein>
    <recommendedName>
        <fullName evidence="4">AAA+ ATPase domain-containing protein</fullName>
    </recommendedName>
</protein>
<dbReference type="PANTHER" id="PTHR11638">
    <property type="entry name" value="ATP-DEPENDENT CLP PROTEASE"/>
    <property type="match status" value="1"/>
</dbReference>
<evidence type="ECO:0000259" key="4">
    <source>
        <dbReference type="SMART" id="SM00382"/>
    </source>
</evidence>
<dbReference type="InterPro" id="IPR027417">
    <property type="entry name" value="P-loop_NTPase"/>
</dbReference>
<dbReference type="AlphaFoldDB" id="A0A4Y7JT53"/>
<proteinExistence type="predicted"/>
<sequence length="295" mass="32916">MEKLETKYQMGKLDPAIGRKDEIERVMQILCKRRKNNPCLIGDPGVGKTAIVEGLALRIVNLEDIPTKLQDKQVILIDMARVIAGTTYHGEFEERLISVIDEVKESKGNVIVFIDELHTLVGAGGWSLDAANILKPPLARGELKCIGATTLKELKKYIEKDPALERRFQQVKYTEEALVAAFHLSHRYISDRFLPDKAIDLIDEAASRVQLRQEHGSLRPESERLINLENILLERVIGQKEATSDVARAIRRARTGINDPTQPMECFLFTGPTGVGKTELAKILGTEYFGSKGSG</sequence>
<dbReference type="PROSITE" id="PS00870">
    <property type="entry name" value="CLPAB_1"/>
    <property type="match status" value="1"/>
</dbReference>
<dbReference type="Pfam" id="PF17871">
    <property type="entry name" value="AAA_lid_9"/>
    <property type="match status" value="1"/>
</dbReference>
<evidence type="ECO:0000313" key="5">
    <source>
        <dbReference type="EMBL" id="RZC63212.1"/>
    </source>
</evidence>
<reference evidence="5 6" key="1">
    <citation type="journal article" date="2018" name="Science">
        <title>The opium poppy genome and morphinan production.</title>
        <authorList>
            <person name="Guo L."/>
            <person name="Winzer T."/>
            <person name="Yang X."/>
            <person name="Li Y."/>
            <person name="Ning Z."/>
            <person name="He Z."/>
            <person name="Teodor R."/>
            <person name="Lu Y."/>
            <person name="Bowser T.A."/>
            <person name="Graham I.A."/>
            <person name="Ye K."/>
        </authorList>
    </citation>
    <scope>NUCLEOTIDE SEQUENCE [LARGE SCALE GENOMIC DNA]</scope>
    <source>
        <strain evidence="6">cv. HN1</strain>
        <tissue evidence="5">Leaves</tissue>
    </source>
</reference>
<organism evidence="5 6">
    <name type="scientific">Papaver somniferum</name>
    <name type="common">Opium poppy</name>
    <dbReference type="NCBI Taxonomy" id="3469"/>
    <lineage>
        <taxon>Eukaryota</taxon>
        <taxon>Viridiplantae</taxon>
        <taxon>Streptophyta</taxon>
        <taxon>Embryophyta</taxon>
        <taxon>Tracheophyta</taxon>
        <taxon>Spermatophyta</taxon>
        <taxon>Magnoliopsida</taxon>
        <taxon>Ranunculales</taxon>
        <taxon>Papaveraceae</taxon>
        <taxon>Papaveroideae</taxon>
        <taxon>Papaver</taxon>
    </lineage>
</organism>
<dbReference type="GO" id="GO:0034605">
    <property type="term" value="P:cellular response to heat"/>
    <property type="evidence" value="ECO:0007669"/>
    <property type="project" value="TreeGrafter"/>
</dbReference>
<keyword evidence="6" id="KW-1185">Reference proteome</keyword>
<evidence type="ECO:0000256" key="3">
    <source>
        <dbReference type="ARBA" id="ARBA00023186"/>
    </source>
</evidence>
<dbReference type="Gene3D" id="3.40.50.300">
    <property type="entry name" value="P-loop containing nucleotide triphosphate hydrolases"/>
    <property type="match status" value="2"/>
</dbReference>